<dbReference type="Gene3D" id="1.20.1600.10">
    <property type="entry name" value="Outer membrane efflux proteins (OEP)"/>
    <property type="match status" value="1"/>
</dbReference>
<protein>
    <submittedName>
        <fullName evidence="4">Efflux transporter outer membrane subunit</fullName>
    </submittedName>
</protein>
<dbReference type="Proteomes" id="UP001595904">
    <property type="component" value="Unassembled WGS sequence"/>
</dbReference>
<dbReference type="Pfam" id="PF02321">
    <property type="entry name" value="OEP"/>
    <property type="match status" value="2"/>
</dbReference>
<dbReference type="EMBL" id="JBHSDU010000014">
    <property type="protein sequence ID" value="MFC4312746.1"/>
    <property type="molecule type" value="Genomic_DNA"/>
</dbReference>
<gene>
    <name evidence="4" type="ORF">ACFPN2_26915</name>
</gene>
<keyword evidence="2" id="KW-0472">Membrane</keyword>
<evidence type="ECO:0000256" key="1">
    <source>
        <dbReference type="ARBA" id="ARBA00007613"/>
    </source>
</evidence>
<name>A0ABV8SYN8_9GAMM</name>
<keyword evidence="2" id="KW-1134">Transmembrane beta strand</keyword>
<keyword evidence="2" id="KW-0564">Palmitate</keyword>
<keyword evidence="2" id="KW-0812">Transmembrane</keyword>
<evidence type="ECO:0000256" key="3">
    <source>
        <dbReference type="SAM" id="Coils"/>
    </source>
</evidence>
<evidence type="ECO:0000313" key="4">
    <source>
        <dbReference type="EMBL" id="MFC4312746.1"/>
    </source>
</evidence>
<keyword evidence="5" id="KW-1185">Reference proteome</keyword>
<reference evidence="5" key="1">
    <citation type="journal article" date="2019" name="Int. J. Syst. Evol. Microbiol.">
        <title>The Global Catalogue of Microorganisms (GCM) 10K type strain sequencing project: providing services to taxonomists for standard genome sequencing and annotation.</title>
        <authorList>
            <consortium name="The Broad Institute Genomics Platform"/>
            <consortium name="The Broad Institute Genome Sequencing Center for Infectious Disease"/>
            <person name="Wu L."/>
            <person name="Ma J."/>
        </authorList>
    </citation>
    <scope>NUCLEOTIDE SEQUENCE [LARGE SCALE GENOMIC DNA]</scope>
    <source>
        <strain evidence="5">CGMCC 1.10759</strain>
    </source>
</reference>
<comment type="subcellular location">
    <subcellularLocation>
        <location evidence="2">Cell outer membrane</location>
        <topology evidence="2">Lipid-anchor</topology>
    </subcellularLocation>
</comment>
<organism evidence="4 5">
    <name type="scientific">Steroidobacter flavus</name>
    <dbReference type="NCBI Taxonomy" id="1842136"/>
    <lineage>
        <taxon>Bacteria</taxon>
        <taxon>Pseudomonadati</taxon>
        <taxon>Pseudomonadota</taxon>
        <taxon>Gammaproteobacteria</taxon>
        <taxon>Steroidobacterales</taxon>
        <taxon>Steroidobacteraceae</taxon>
        <taxon>Steroidobacter</taxon>
    </lineage>
</organism>
<dbReference type="RefSeq" id="WP_380602403.1">
    <property type="nucleotide sequence ID" value="NZ_JBHSDU010000014.1"/>
</dbReference>
<keyword evidence="2" id="KW-0449">Lipoprotein</keyword>
<proteinExistence type="inferred from homology"/>
<dbReference type="SUPFAM" id="SSF56954">
    <property type="entry name" value="Outer membrane efflux proteins (OEP)"/>
    <property type="match status" value="1"/>
</dbReference>
<evidence type="ECO:0000313" key="5">
    <source>
        <dbReference type="Proteomes" id="UP001595904"/>
    </source>
</evidence>
<dbReference type="PANTHER" id="PTHR30203">
    <property type="entry name" value="OUTER MEMBRANE CATION EFFLUX PROTEIN"/>
    <property type="match status" value="1"/>
</dbReference>
<evidence type="ECO:0000256" key="2">
    <source>
        <dbReference type="RuleBase" id="RU362097"/>
    </source>
</evidence>
<accession>A0ABV8SYN8</accession>
<dbReference type="InterPro" id="IPR003423">
    <property type="entry name" value="OMP_efflux"/>
</dbReference>
<dbReference type="NCBIfam" id="TIGR01845">
    <property type="entry name" value="outer_NodT"/>
    <property type="match status" value="1"/>
</dbReference>
<comment type="similarity">
    <text evidence="1 2">Belongs to the outer membrane factor (OMF) (TC 1.B.17) family.</text>
</comment>
<dbReference type="Gene3D" id="2.20.200.10">
    <property type="entry name" value="Outer membrane efflux proteins (OEP)"/>
    <property type="match status" value="1"/>
</dbReference>
<dbReference type="PROSITE" id="PS51257">
    <property type="entry name" value="PROKAR_LIPOPROTEIN"/>
    <property type="match status" value="1"/>
</dbReference>
<sequence>MNHRGPLDRVEWIRALTLATVATLVAGCSTVQGPEYKRPDVPDKPQWSQLEGREITASEVIQPDWWHGFGDPYLIQLIQRAIDQGLDMRIAALRLDKAGVQLGKDHFAATPKVAVVPADAIARGKRNNETAKTTRETESLGAGLTWELDIWGKIHKEMQAADARYRATEMDWRATQLALIASVAERYFQIRQFDEQVAQQIDSKKQAEQLLDIYYAQHKEGMVPETKIRSQKAEVANLQNRLLDLQRGRAEAELKLATLVGVPAGELSVPVGNLRDSVRILEMPEVLPADVLARRPDVLKAEYDVLAAHHLVGKARLARLPTFSLTGAAKTGQSFTSRVINTWTFGLAATWGGMFDRDLKMDVKLNEADLAISREEYRKTVLGAYEEVEIAMLNLTARREQIKQLEAQVADLQVVRNVQDARLREGLVSQLEVFDTERSLLGAQQEILSTYEQLLTDTVTLYKALGGGWESEQVGGREVADSKTVK</sequence>
<comment type="caution">
    <text evidence="4">The sequence shown here is derived from an EMBL/GenBank/DDBJ whole genome shotgun (WGS) entry which is preliminary data.</text>
</comment>
<keyword evidence="3" id="KW-0175">Coiled coil</keyword>
<dbReference type="PANTHER" id="PTHR30203:SF30">
    <property type="entry name" value="OUTER MEMBRANE PROTEIN-RELATED"/>
    <property type="match status" value="1"/>
</dbReference>
<feature type="coiled-coil region" evidence="3">
    <location>
        <begin position="228"/>
        <end position="255"/>
    </location>
</feature>
<feature type="coiled-coil region" evidence="3">
    <location>
        <begin position="385"/>
        <end position="415"/>
    </location>
</feature>
<dbReference type="InterPro" id="IPR010131">
    <property type="entry name" value="MdtP/NodT-like"/>
</dbReference>